<proteinExistence type="predicted"/>
<dbReference type="STRING" id="54915.ADS79_05790"/>
<dbReference type="AlphaFoldDB" id="A0A0K9YXS3"/>
<evidence type="ECO:0000313" key="6">
    <source>
        <dbReference type="Proteomes" id="UP000319578"/>
    </source>
</evidence>
<dbReference type="EMBL" id="LGIQ01000005">
    <property type="protein sequence ID" value="KNB73461.1"/>
    <property type="molecule type" value="Genomic_DNA"/>
</dbReference>
<dbReference type="SUPFAM" id="SSF53474">
    <property type="entry name" value="alpha/beta-Hydrolases"/>
    <property type="match status" value="1"/>
</dbReference>
<comment type="caution">
    <text evidence="4">The sequence shown here is derived from an EMBL/GenBank/DDBJ whole genome shotgun (WGS) entry which is preliminary data.</text>
</comment>
<keyword evidence="1" id="KW-0732">Signal</keyword>
<evidence type="ECO:0000313" key="5">
    <source>
        <dbReference type="Proteomes" id="UP000036834"/>
    </source>
</evidence>
<keyword evidence="2 4" id="KW-0378">Hydrolase</keyword>
<dbReference type="Proteomes" id="UP000036834">
    <property type="component" value="Unassembled WGS sequence"/>
</dbReference>
<evidence type="ECO:0000256" key="1">
    <source>
        <dbReference type="ARBA" id="ARBA00022729"/>
    </source>
</evidence>
<dbReference type="PATRIC" id="fig|54915.3.peg.6573"/>
<dbReference type="InterPro" id="IPR029058">
    <property type="entry name" value="AB_hydrolase_fold"/>
</dbReference>
<dbReference type="RefSeq" id="WP_049737462.1">
    <property type="nucleotide sequence ID" value="NZ_BJON01000013.1"/>
</dbReference>
<organism evidence="4 5">
    <name type="scientific">Brevibacillus reuszeri</name>
    <dbReference type="NCBI Taxonomy" id="54915"/>
    <lineage>
        <taxon>Bacteria</taxon>
        <taxon>Bacillati</taxon>
        <taxon>Bacillota</taxon>
        <taxon>Bacilli</taxon>
        <taxon>Bacillales</taxon>
        <taxon>Paenibacillaceae</taxon>
        <taxon>Brevibacillus</taxon>
    </lineage>
</organism>
<dbReference type="GO" id="GO:0016787">
    <property type="term" value="F:hydrolase activity"/>
    <property type="evidence" value="ECO:0007669"/>
    <property type="project" value="UniProtKB-KW"/>
</dbReference>
<sequence>MSQSANRLSFYERGATTMFACQYDSRFSFCAYIPQSYKDEEEQEWPLAVVVHGTARTAQAYRDAFADLAEATGTIILAPLFPAGIVSPWEVSSYKYIKWDDIRFDHILLAMIDQLSEKVRIKKERFLLFGFSGGGHFAHRFYYLHPERLLGVSIGAPGIITYLDSSKPFYVGTKDLEEVFGKKLDLEEMRRVSVQMVIGSEDNETWEINNKASAHWMEGTDAYGRTRLERLAALRDNYEREGIGVRYDVVPGVAHDGSKVLTEVKDFFTYVLANSKVSGR</sequence>
<dbReference type="InterPro" id="IPR050955">
    <property type="entry name" value="Plant_Biomass_Hydrol_Est"/>
</dbReference>
<reference evidence="5" key="1">
    <citation type="submission" date="2015-07" db="EMBL/GenBank/DDBJ databases">
        <title>Genome sequencing project for genomic taxonomy and phylogenomics of Bacillus-like bacteria.</title>
        <authorList>
            <person name="Liu B."/>
            <person name="Wang J."/>
            <person name="Zhu Y."/>
            <person name="Liu G."/>
            <person name="Chen Q."/>
            <person name="Chen Z."/>
            <person name="Lan J."/>
            <person name="Che J."/>
            <person name="Ge C."/>
            <person name="Shi H."/>
            <person name="Pan Z."/>
            <person name="Liu X."/>
        </authorList>
    </citation>
    <scope>NUCLEOTIDE SEQUENCE [LARGE SCALE GENOMIC DNA]</scope>
    <source>
        <strain evidence="5">DSM 9887</strain>
    </source>
</reference>
<name>A0A0K9YXS3_9BACL</name>
<dbReference type="OrthoDB" id="332706at2"/>
<gene>
    <name evidence="4" type="ORF">ADS79_05790</name>
    <name evidence="3" type="ORF">BRE01_34320</name>
</gene>
<dbReference type="PANTHER" id="PTHR43037:SF5">
    <property type="entry name" value="FERULOYL ESTERASE"/>
    <property type="match status" value="1"/>
</dbReference>
<keyword evidence="6" id="KW-1185">Reference proteome</keyword>
<evidence type="ECO:0000256" key="2">
    <source>
        <dbReference type="ARBA" id="ARBA00022801"/>
    </source>
</evidence>
<reference evidence="4" key="2">
    <citation type="submission" date="2015-07" db="EMBL/GenBank/DDBJ databases">
        <title>MeaNS - Measles Nucleotide Surveillance Program.</title>
        <authorList>
            <person name="Tran T."/>
            <person name="Druce J."/>
        </authorList>
    </citation>
    <scope>NUCLEOTIDE SEQUENCE</scope>
    <source>
        <strain evidence="4">DSM 9887</strain>
    </source>
</reference>
<accession>A0A0K9YXS3</accession>
<evidence type="ECO:0000313" key="4">
    <source>
        <dbReference type="EMBL" id="KNB73461.1"/>
    </source>
</evidence>
<dbReference type="Proteomes" id="UP000319578">
    <property type="component" value="Unassembled WGS sequence"/>
</dbReference>
<dbReference type="Gene3D" id="3.40.50.1820">
    <property type="entry name" value="alpha/beta hydrolase"/>
    <property type="match status" value="1"/>
</dbReference>
<dbReference type="EMBL" id="BJON01000013">
    <property type="protein sequence ID" value="GED69730.1"/>
    <property type="molecule type" value="Genomic_DNA"/>
</dbReference>
<dbReference type="PANTHER" id="PTHR43037">
    <property type="entry name" value="UNNAMED PRODUCT-RELATED"/>
    <property type="match status" value="1"/>
</dbReference>
<reference evidence="3 6" key="3">
    <citation type="submission" date="2019-06" db="EMBL/GenBank/DDBJ databases">
        <title>Whole genome shotgun sequence of Brevibacillus reuszeri NBRC 15719.</title>
        <authorList>
            <person name="Hosoyama A."/>
            <person name="Uohara A."/>
            <person name="Ohji S."/>
            <person name="Ichikawa N."/>
        </authorList>
    </citation>
    <scope>NUCLEOTIDE SEQUENCE [LARGE SCALE GENOMIC DNA]</scope>
    <source>
        <strain evidence="3 6">NBRC 15719</strain>
    </source>
</reference>
<protein>
    <submittedName>
        <fullName evidence="4">Hydrolase</fullName>
    </submittedName>
</protein>
<evidence type="ECO:0000313" key="3">
    <source>
        <dbReference type="EMBL" id="GED69730.1"/>
    </source>
</evidence>